<organism evidence="2 3">
    <name type="scientific">Phasianus colchicus</name>
    <name type="common">Common pheasant</name>
    <dbReference type="NCBI Taxonomy" id="9054"/>
    <lineage>
        <taxon>Eukaryota</taxon>
        <taxon>Metazoa</taxon>
        <taxon>Chordata</taxon>
        <taxon>Craniata</taxon>
        <taxon>Vertebrata</taxon>
        <taxon>Euteleostomi</taxon>
        <taxon>Archelosauria</taxon>
        <taxon>Archosauria</taxon>
        <taxon>Dinosauria</taxon>
        <taxon>Saurischia</taxon>
        <taxon>Theropoda</taxon>
        <taxon>Coelurosauria</taxon>
        <taxon>Aves</taxon>
        <taxon>Neognathae</taxon>
        <taxon>Galloanserae</taxon>
        <taxon>Galliformes</taxon>
        <taxon>Phasianidae</taxon>
        <taxon>Phasianinae</taxon>
        <taxon>Phasianus</taxon>
    </lineage>
</organism>
<reference evidence="2" key="1">
    <citation type="submission" date="2025-08" db="UniProtKB">
        <authorList>
            <consortium name="Ensembl"/>
        </authorList>
    </citation>
    <scope>IDENTIFICATION</scope>
</reference>
<name>A0A669Q8L9_PHACC</name>
<evidence type="ECO:0000313" key="3">
    <source>
        <dbReference type="Proteomes" id="UP000472261"/>
    </source>
</evidence>
<evidence type="ECO:0000313" key="2">
    <source>
        <dbReference type="Ensembl" id="ENSPCLP00000016025.1"/>
    </source>
</evidence>
<reference evidence="2" key="2">
    <citation type="submission" date="2025-09" db="UniProtKB">
        <authorList>
            <consortium name="Ensembl"/>
        </authorList>
    </citation>
    <scope>IDENTIFICATION</scope>
</reference>
<keyword evidence="3" id="KW-1185">Reference proteome</keyword>
<protein>
    <submittedName>
        <fullName evidence="2">Uncharacterized protein</fullName>
    </submittedName>
</protein>
<accession>A0A669Q8L9</accession>
<feature type="region of interest" description="Disordered" evidence="1">
    <location>
        <begin position="42"/>
        <end position="61"/>
    </location>
</feature>
<dbReference type="Proteomes" id="UP000472261">
    <property type="component" value="Unplaced"/>
</dbReference>
<sequence>LSSTLKNLTSGCSVSGLSKDCAFHGFDTSPLLSQISATLQATNDNNNSNTEIKDVKVQNSRDLADSSQEAFLSRKEQMHDAFT</sequence>
<dbReference type="AlphaFoldDB" id="A0A669Q8L9"/>
<evidence type="ECO:0000256" key="1">
    <source>
        <dbReference type="SAM" id="MobiDB-lite"/>
    </source>
</evidence>
<proteinExistence type="predicted"/>
<dbReference type="Ensembl" id="ENSPCLT00000021112.1">
    <property type="protein sequence ID" value="ENSPCLP00000016025.1"/>
    <property type="gene ID" value="ENSPCLG00000013046.1"/>
</dbReference>